<evidence type="ECO:0000256" key="7">
    <source>
        <dbReference type="ARBA" id="ARBA00022490"/>
    </source>
</evidence>
<protein>
    <recommendedName>
        <fullName evidence="6 16">Uridine kinase</fullName>
        <ecNumber evidence="5 16">2.7.1.48</ecNumber>
    </recommendedName>
    <alternativeName>
        <fullName evidence="12 16">Cytidine monophosphokinase</fullName>
    </alternativeName>
    <alternativeName>
        <fullName evidence="13 16">Uridine monophosphokinase</fullName>
    </alternativeName>
</protein>
<evidence type="ECO:0000313" key="20">
    <source>
        <dbReference type="Proteomes" id="UP000197054"/>
    </source>
</evidence>
<dbReference type="CDD" id="cd02023">
    <property type="entry name" value="UMPK"/>
    <property type="match status" value="1"/>
</dbReference>
<evidence type="ECO:0000256" key="2">
    <source>
        <dbReference type="ARBA" id="ARBA00004690"/>
    </source>
</evidence>
<dbReference type="Pfam" id="PF00485">
    <property type="entry name" value="PRK"/>
    <property type="match status" value="1"/>
</dbReference>
<evidence type="ECO:0000256" key="10">
    <source>
        <dbReference type="ARBA" id="ARBA00022777"/>
    </source>
</evidence>
<keyword evidence="8 16" id="KW-0808">Transferase</keyword>
<comment type="pathway">
    <text evidence="3 16 17">Pyrimidine metabolism; CTP biosynthesis via salvage pathway; CTP from cytidine: step 1/3.</text>
</comment>
<evidence type="ECO:0000256" key="17">
    <source>
        <dbReference type="RuleBase" id="RU003825"/>
    </source>
</evidence>
<dbReference type="Gene3D" id="3.40.50.300">
    <property type="entry name" value="P-loop containing nucleotide triphosphate hydrolases"/>
    <property type="match status" value="1"/>
</dbReference>
<dbReference type="AlphaFoldDB" id="A0AAC9X731"/>
<evidence type="ECO:0000256" key="8">
    <source>
        <dbReference type="ARBA" id="ARBA00022679"/>
    </source>
</evidence>
<evidence type="ECO:0000256" key="14">
    <source>
        <dbReference type="ARBA" id="ARBA00047436"/>
    </source>
</evidence>
<reference evidence="19 20" key="1">
    <citation type="submission" date="2017-06" db="EMBL/GenBank/DDBJ databases">
        <title>Genome Sequencing and Comparative Genomics Analysis of Five Ureaplasma Urealyticums with Different Drug Resistance.</title>
        <authorList>
            <person name="Ma L."/>
            <person name="Jia T."/>
        </authorList>
    </citation>
    <scope>NUCLEOTIDE SEQUENCE [LARGE SCALE GENOMIC DNA]</scope>
    <source>
        <strain evidence="20">hebnu uu3</strain>
    </source>
</reference>
<keyword evidence="9 16" id="KW-0547">Nucleotide-binding</keyword>
<feature type="domain" description="Phosphoribulokinase/uridine kinase" evidence="18">
    <location>
        <begin position="9"/>
        <end position="186"/>
    </location>
</feature>
<evidence type="ECO:0000256" key="3">
    <source>
        <dbReference type="ARBA" id="ARBA00004784"/>
    </source>
</evidence>
<dbReference type="NCBIfam" id="NF004018">
    <property type="entry name" value="PRK05480.1"/>
    <property type="match status" value="1"/>
</dbReference>
<comment type="subcellular location">
    <subcellularLocation>
        <location evidence="1 16 17">Cytoplasm</location>
    </subcellularLocation>
</comment>
<dbReference type="SUPFAM" id="SSF52540">
    <property type="entry name" value="P-loop containing nucleoside triphosphate hydrolases"/>
    <property type="match status" value="1"/>
</dbReference>
<evidence type="ECO:0000256" key="4">
    <source>
        <dbReference type="ARBA" id="ARBA00005408"/>
    </source>
</evidence>
<comment type="similarity">
    <text evidence="4 16 17">Belongs to the uridine kinase family.</text>
</comment>
<evidence type="ECO:0000256" key="1">
    <source>
        <dbReference type="ARBA" id="ARBA00004496"/>
    </source>
</evidence>
<dbReference type="GO" id="GO:0005524">
    <property type="term" value="F:ATP binding"/>
    <property type="evidence" value="ECO:0007669"/>
    <property type="project" value="UniProtKB-UniRule"/>
</dbReference>
<evidence type="ECO:0000313" key="19">
    <source>
        <dbReference type="EMBL" id="ASD30004.1"/>
    </source>
</evidence>
<keyword evidence="10 16" id="KW-0418">Kinase</keyword>
<dbReference type="GO" id="GO:0004849">
    <property type="term" value="F:uridine kinase activity"/>
    <property type="evidence" value="ECO:0007669"/>
    <property type="project" value="UniProtKB-UniRule"/>
</dbReference>
<dbReference type="GO" id="GO:0005737">
    <property type="term" value="C:cytoplasm"/>
    <property type="evidence" value="ECO:0007669"/>
    <property type="project" value="UniProtKB-SubCell"/>
</dbReference>
<keyword evidence="7 16" id="KW-0963">Cytoplasm</keyword>
<comment type="pathway">
    <text evidence="2 16 17">Pyrimidine metabolism; UMP biosynthesis via salvage pathway; UMP from uridine: step 1/1.</text>
</comment>
<dbReference type="InterPro" id="IPR000764">
    <property type="entry name" value="Uridine_kinase-like"/>
</dbReference>
<dbReference type="EMBL" id="CP021991">
    <property type="protein sequence ID" value="ASD30004.1"/>
    <property type="molecule type" value="Genomic_DNA"/>
</dbReference>
<sequence length="207" mass="24178">MNTKSPILILIAGASGSGKTTFANEIIARIPKNTTSVVICQDSYYISNSQLNKKERRLINYDHPSSFEWELMREQLSDIKKRKKIKVPIYDYKTEIRLDKTIDISDVDVIVLEGIYAIYDDVINQIADLKIFIETPKDECLIRRILRDVNERNRSFESVITQWRSTVSPMYDQFVEPSKKNANVSVLWNEHNRVALHLIHKWINNIH</sequence>
<organism evidence="19 20">
    <name type="scientific">Ureaplasma parvum</name>
    <name type="common">Ureaplasma urealyticum biotype 1</name>
    <dbReference type="NCBI Taxonomy" id="134821"/>
    <lineage>
        <taxon>Bacteria</taxon>
        <taxon>Bacillati</taxon>
        <taxon>Mycoplasmatota</taxon>
        <taxon>Mycoplasmoidales</taxon>
        <taxon>Mycoplasmoidaceae</taxon>
        <taxon>Ureaplasma</taxon>
    </lineage>
</organism>
<comment type="catalytic activity">
    <reaction evidence="15 16 17">
        <text>uridine + ATP = UMP + ADP + H(+)</text>
        <dbReference type="Rhea" id="RHEA:16825"/>
        <dbReference type="ChEBI" id="CHEBI:15378"/>
        <dbReference type="ChEBI" id="CHEBI:16704"/>
        <dbReference type="ChEBI" id="CHEBI:30616"/>
        <dbReference type="ChEBI" id="CHEBI:57865"/>
        <dbReference type="ChEBI" id="CHEBI:456216"/>
        <dbReference type="EC" id="2.7.1.48"/>
    </reaction>
</comment>
<accession>A0AAC9X731</accession>
<evidence type="ECO:0000256" key="13">
    <source>
        <dbReference type="ARBA" id="ARBA00031452"/>
    </source>
</evidence>
<dbReference type="GO" id="GO:0044206">
    <property type="term" value="P:UMP salvage"/>
    <property type="evidence" value="ECO:0007669"/>
    <property type="project" value="UniProtKB-UniRule"/>
</dbReference>
<keyword evidence="11 16" id="KW-0067">ATP-binding</keyword>
<evidence type="ECO:0000256" key="16">
    <source>
        <dbReference type="HAMAP-Rule" id="MF_00551"/>
    </source>
</evidence>
<evidence type="ECO:0000256" key="12">
    <source>
        <dbReference type="ARBA" id="ARBA00030641"/>
    </source>
</evidence>
<dbReference type="PANTHER" id="PTHR10285">
    <property type="entry name" value="URIDINE KINASE"/>
    <property type="match status" value="1"/>
</dbReference>
<proteinExistence type="inferred from homology"/>
<evidence type="ECO:0000256" key="6">
    <source>
        <dbReference type="ARBA" id="ARBA00021478"/>
    </source>
</evidence>
<comment type="catalytic activity">
    <reaction evidence="14 17">
        <text>cytidine + ATP = CMP + ADP + H(+)</text>
        <dbReference type="Rhea" id="RHEA:24674"/>
        <dbReference type="ChEBI" id="CHEBI:15378"/>
        <dbReference type="ChEBI" id="CHEBI:17562"/>
        <dbReference type="ChEBI" id="CHEBI:30616"/>
        <dbReference type="ChEBI" id="CHEBI:60377"/>
        <dbReference type="ChEBI" id="CHEBI:456216"/>
        <dbReference type="EC" id="2.7.1.48"/>
    </reaction>
</comment>
<dbReference type="InterPro" id="IPR006083">
    <property type="entry name" value="PRK/URK"/>
</dbReference>
<dbReference type="NCBIfam" id="TIGR00235">
    <property type="entry name" value="udk"/>
    <property type="match status" value="1"/>
</dbReference>
<gene>
    <name evidence="16" type="primary">udk</name>
    <name evidence="19" type="ORF">CEG42_02095</name>
</gene>
<evidence type="ECO:0000256" key="5">
    <source>
        <dbReference type="ARBA" id="ARBA00012137"/>
    </source>
</evidence>
<dbReference type="EC" id="2.7.1.48" evidence="5 16"/>
<evidence type="ECO:0000256" key="11">
    <source>
        <dbReference type="ARBA" id="ARBA00022840"/>
    </source>
</evidence>
<feature type="binding site" evidence="16">
    <location>
        <begin position="13"/>
        <end position="20"/>
    </location>
    <ligand>
        <name>ATP</name>
        <dbReference type="ChEBI" id="CHEBI:30616"/>
    </ligand>
</feature>
<dbReference type="PRINTS" id="PR00988">
    <property type="entry name" value="URIDINKINASE"/>
</dbReference>
<dbReference type="Proteomes" id="UP000197054">
    <property type="component" value="Chromosome"/>
</dbReference>
<dbReference type="InterPro" id="IPR027417">
    <property type="entry name" value="P-loop_NTPase"/>
</dbReference>
<name>A0AAC9X731_UREPR</name>
<dbReference type="GeneID" id="29672380"/>
<dbReference type="RefSeq" id="WP_006688441.1">
    <property type="nucleotide sequence ID" value="NZ_CAMQQM010000010.1"/>
</dbReference>
<dbReference type="HAMAP" id="MF_00551">
    <property type="entry name" value="Uridine_kinase"/>
    <property type="match status" value="1"/>
</dbReference>
<evidence type="ECO:0000256" key="9">
    <source>
        <dbReference type="ARBA" id="ARBA00022741"/>
    </source>
</evidence>
<dbReference type="SMR" id="A0AAC9X731"/>
<evidence type="ECO:0000256" key="15">
    <source>
        <dbReference type="ARBA" id="ARBA00048909"/>
    </source>
</evidence>
<dbReference type="OMA" id="TVKPMHE"/>
<dbReference type="InterPro" id="IPR026008">
    <property type="entry name" value="Uridine_kinase"/>
</dbReference>
<evidence type="ECO:0000259" key="18">
    <source>
        <dbReference type="Pfam" id="PF00485"/>
    </source>
</evidence>
<dbReference type="GO" id="GO:0044211">
    <property type="term" value="P:CTP salvage"/>
    <property type="evidence" value="ECO:0007669"/>
    <property type="project" value="UniProtKB-UniRule"/>
</dbReference>